<proteinExistence type="predicted"/>
<protein>
    <submittedName>
        <fullName evidence="2">Flavoprotein</fullName>
    </submittedName>
</protein>
<dbReference type="RefSeq" id="WP_061980201.1">
    <property type="nucleotide sequence ID" value="NZ_FOPQ01000001.1"/>
</dbReference>
<dbReference type="AlphaFoldDB" id="A0A154MDV3"/>
<evidence type="ECO:0000313" key="4">
    <source>
        <dbReference type="Proteomes" id="UP000076321"/>
    </source>
</evidence>
<comment type="caution">
    <text evidence="2">The sequence shown here is derived from an EMBL/GenBank/DDBJ whole genome shotgun (WGS) entry which is preliminary data.</text>
</comment>
<evidence type="ECO:0000313" key="3">
    <source>
        <dbReference type="EMBL" id="OKA06121.1"/>
    </source>
</evidence>
<reference evidence="2 4" key="1">
    <citation type="submission" date="2015-12" db="EMBL/GenBank/DDBJ databases">
        <title>Amycolatopsis regifaucium genome sequencing and assembly.</title>
        <authorList>
            <person name="Mayilraj S."/>
        </authorList>
    </citation>
    <scope>NUCLEOTIDE SEQUENCE [LARGE SCALE GENOMIC DNA]</scope>
    <source>
        <strain evidence="2 4">GY080</strain>
    </source>
</reference>
<reference evidence="3 5" key="2">
    <citation type="submission" date="2016-11" db="EMBL/GenBank/DDBJ databases">
        <title>Genome sequencing of Amycolatopsis regifaucium.</title>
        <authorList>
            <person name="Mayilraj S."/>
            <person name="Kaur N."/>
        </authorList>
    </citation>
    <scope>NUCLEOTIDE SEQUENCE [LARGE SCALE GENOMIC DNA]</scope>
    <source>
        <strain evidence="3 5">GY080</strain>
    </source>
</reference>
<keyword evidence="5" id="KW-1185">Reference proteome</keyword>
<evidence type="ECO:0000313" key="2">
    <source>
        <dbReference type="EMBL" id="KZB81809.1"/>
    </source>
</evidence>
<gene>
    <name evidence="3" type="ORF">ATP06_0223485</name>
    <name evidence="2" type="ORF">AVL48_07515</name>
</gene>
<dbReference type="Pfam" id="PF02441">
    <property type="entry name" value="Flavoprotein"/>
    <property type="match status" value="1"/>
</dbReference>
<dbReference type="Gene3D" id="3.40.50.1950">
    <property type="entry name" value="Flavin prenyltransferase-like"/>
    <property type="match status" value="1"/>
</dbReference>
<dbReference type="InterPro" id="IPR036551">
    <property type="entry name" value="Flavin_trans-like"/>
</dbReference>
<evidence type="ECO:0000313" key="5">
    <source>
        <dbReference type="Proteomes" id="UP000186883"/>
    </source>
</evidence>
<name>A0A154MDV3_9PSEU</name>
<dbReference type="OrthoDB" id="161343at2"/>
<dbReference type="EMBL" id="LOBU02000015">
    <property type="protein sequence ID" value="OKA06121.1"/>
    <property type="molecule type" value="Genomic_DNA"/>
</dbReference>
<dbReference type="Proteomes" id="UP000186883">
    <property type="component" value="Unassembled WGS sequence"/>
</dbReference>
<dbReference type="InterPro" id="IPR003382">
    <property type="entry name" value="Flavoprotein"/>
</dbReference>
<dbReference type="SUPFAM" id="SSF52507">
    <property type="entry name" value="Homo-oligomeric flavin-containing Cys decarboxylases, HFCD"/>
    <property type="match status" value="1"/>
</dbReference>
<dbReference type="EMBL" id="LQCI01000034">
    <property type="protein sequence ID" value="KZB81809.1"/>
    <property type="molecule type" value="Genomic_DNA"/>
</dbReference>
<accession>A0A154MDV3</accession>
<feature type="domain" description="Flavoprotein" evidence="1">
    <location>
        <begin position="8"/>
        <end position="142"/>
    </location>
</feature>
<organism evidence="2 4">
    <name type="scientific">Amycolatopsis regifaucium</name>
    <dbReference type="NCBI Taxonomy" id="546365"/>
    <lineage>
        <taxon>Bacteria</taxon>
        <taxon>Bacillati</taxon>
        <taxon>Actinomycetota</taxon>
        <taxon>Actinomycetes</taxon>
        <taxon>Pseudonocardiales</taxon>
        <taxon>Pseudonocardiaceae</taxon>
        <taxon>Amycolatopsis</taxon>
    </lineage>
</organism>
<dbReference type="GO" id="GO:0003824">
    <property type="term" value="F:catalytic activity"/>
    <property type="evidence" value="ECO:0007669"/>
    <property type="project" value="InterPro"/>
</dbReference>
<sequence length="186" mass="19904">MASRVLGLVGSGAGGVEDLLPRVIRPLQEDGWRVAVTLTPTAGRWLDEDGGRAEIEEATGFPVRVEPRSPAETSPHPAPDCYLVAPASANMVAKLAMGIADNQALTQVNEAIGTLNLPVVVFPRVNAAHARHPSWESHIDALRRAGVRLVYGDDVWPLHEPRSAPGRELPWSAVLSAVNEAVPLPR</sequence>
<dbReference type="Proteomes" id="UP000076321">
    <property type="component" value="Unassembled WGS sequence"/>
</dbReference>
<evidence type="ECO:0000259" key="1">
    <source>
        <dbReference type="Pfam" id="PF02441"/>
    </source>
</evidence>